<dbReference type="EMBL" id="SNRX01000008">
    <property type="protein sequence ID" value="KAA6302382.1"/>
    <property type="molecule type" value="Genomic_DNA"/>
</dbReference>
<organism evidence="3 4">
    <name type="scientific">Candidatus Ordinivivax streblomastigis</name>
    <dbReference type="NCBI Taxonomy" id="2540710"/>
    <lineage>
        <taxon>Bacteria</taxon>
        <taxon>Pseudomonadati</taxon>
        <taxon>Bacteroidota</taxon>
        <taxon>Bacteroidia</taxon>
        <taxon>Bacteroidales</taxon>
        <taxon>Candidatus Ordinivivax</taxon>
    </lineage>
</organism>
<sequence length="591" mass="61721">MRKKVFILMFSVLALTGTSVYSQVRIGGLDDPHAAAILDLNANDNDAASGAAGTNTLGLALPRVALQSTDRYQPLTAHLKGMLVYNTATAGSDAAQVMPGVYYNDGAKWIRMVSGAFVLTDGMITSAHIADGTIAAIDLANNAVTTAKIANDAVTTDKIAYSAVTYDKIAAGAVTYDKIEAGAIATTSLADDAVTTAKILDGTIVTADLADNAVTTAKILDGTIVTADLADNAVTTAKILDGTIVTADLADNAVTTAKILDGTIVNADISSSAAIDSTKIKEKTIGRTRLADNAVTSEKIVDGSIRGTDLDAMNAKTGYVLTYNPGNVMGWAAKSPKATACISCGVVTDYDGNVYLTNTFTPLSGESAGEWMIENLKTTFYSQSLNTTPVCNPKGVVGERSFHFPNGVMQNAEPLGLLYSWDAATNGVAAERITSSANSTVDRGPIGICPYGWHIPTVKEWQALVAVIDASHSSYSNPTAANAALAMLSAFPVATYSSNSLYNGDTRWIPYEVSGTSRRDGGFNVLLAGYMASEGYIREFGSAAGFWLASEYGNDTTEAYRASFSRGGGGGTGRVIKREKASVRGCISNCR</sequence>
<dbReference type="Pfam" id="PF09603">
    <property type="entry name" value="Fib_succ_major"/>
    <property type="match status" value="1"/>
</dbReference>
<keyword evidence="1" id="KW-0732">Signal</keyword>
<proteinExistence type="predicted"/>
<comment type="caution">
    <text evidence="3">The sequence shown here is derived from an EMBL/GenBank/DDBJ whole genome shotgun (WGS) entry which is preliminary data.</text>
</comment>
<feature type="chain" id="PRO_5024362607" description="Fibrobacter succinogenes major paralogous domain-containing protein" evidence="1">
    <location>
        <begin position="23"/>
        <end position="591"/>
    </location>
</feature>
<evidence type="ECO:0000313" key="4">
    <source>
        <dbReference type="Proteomes" id="UP000324575"/>
    </source>
</evidence>
<feature type="domain" description="Fibrobacter succinogenes major paralogous" evidence="2">
    <location>
        <begin position="370"/>
        <end position="562"/>
    </location>
</feature>
<reference evidence="3 4" key="1">
    <citation type="submission" date="2019-03" db="EMBL/GenBank/DDBJ databases">
        <title>Single cell metagenomics reveals metabolic interactions within the superorganism composed of flagellate Streblomastix strix and complex community of Bacteroidetes bacteria on its surface.</title>
        <authorList>
            <person name="Treitli S.C."/>
            <person name="Kolisko M."/>
            <person name="Husnik F."/>
            <person name="Keeling P."/>
            <person name="Hampl V."/>
        </authorList>
    </citation>
    <scope>NUCLEOTIDE SEQUENCE [LARGE SCALE GENOMIC DNA]</scope>
    <source>
        <strain evidence="3">St1</strain>
    </source>
</reference>
<evidence type="ECO:0000256" key="1">
    <source>
        <dbReference type="SAM" id="SignalP"/>
    </source>
</evidence>
<dbReference type="InterPro" id="IPR011871">
    <property type="entry name" value="Fib_succ_major"/>
</dbReference>
<evidence type="ECO:0000313" key="3">
    <source>
        <dbReference type="EMBL" id="KAA6302382.1"/>
    </source>
</evidence>
<dbReference type="AlphaFoldDB" id="A0A5M8P1Y6"/>
<evidence type="ECO:0000259" key="2">
    <source>
        <dbReference type="Pfam" id="PF09603"/>
    </source>
</evidence>
<feature type="signal peptide" evidence="1">
    <location>
        <begin position="1"/>
        <end position="22"/>
    </location>
</feature>
<protein>
    <recommendedName>
        <fullName evidence="2">Fibrobacter succinogenes major paralogous domain-containing protein</fullName>
    </recommendedName>
</protein>
<name>A0A5M8P1Y6_9BACT</name>
<dbReference type="Proteomes" id="UP000324575">
    <property type="component" value="Unassembled WGS sequence"/>
</dbReference>
<accession>A0A5M8P1Y6</accession>
<dbReference type="NCBIfam" id="TIGR02145">
    <property type="entry name" value="Fib_succ_major"/>
    <property type="match status" value="1"/>
</dbReference>
<gene>
    <name evidence="3" type="ORF">EZS26_001495</name>
</gene>